<dbReference type="CDD" id="cd11030">
    <property type="entry name" value="CYP105-like"/>
    <property type="match status" value="1"/>
</dbReference>
<dbReference type="EMBL" id="JAGIOH010000001">
    <property type="protein sequence ID" value="MBP2402961.1"/>
    <property type="molecule type" value="Genomic_DNA"/>
</dbReference>
<evidence type="ECO:0000256" key="1">
    <source>
        <dbReference type="ARBA" id="ARBA00010617"/>
    </source>
</evidence>
<dbReference type="PROSITE" id="PS00086">
    <property type="entry name" value="CYTOCHROME_P450"/>
    <property type="match status" value="1"/>
</dbReference>
<evidence type="ECO:0000256" key="2">
    <source>
        <dbReference type="RuleBase" id="RU000461"/>
    </source>
</evidence>
<sequence>MSGRRFPVASLLARIPVARARRTRGVVGSGRSAGSVLPDSVLVALRREGLDPVVGQGREHGAEPVTRVARWFGVNAWLVTGREEVKAVLGGADAFSSDFSRLVEGAGVDAGRHPGGLGFSDPPEHTRLRRLLTPEFTVRRLGRLAPVIDEIIEARLDAMQDEPGPVDLVRSFALPVPALTICELLGVPHASRPEFQELSVAHFDASGGPDGLLGATSAAMAQLTELVRQQRASPGDGLIGMLVREHGDEIEDRELAGLADGLVTGGLETTASTLALGSLVLLRNPSLCRLVRAGEIPVDGLVEELLRHLSVVQVAFPRFARRDIVVSGVRMARGDLVLCSLSAANRAGPPAPGATEFDPMRPAVSHLAFGHGIHRCIGAELARMQLRAAWPALLRRFPAARLTIGPDEIDFRELSIVYGVRSLPVLLA</sequence>
<keyword evidence="2" id="KW-0479">Metal-binding</keyword>
<dbReference type="GeneID" id="91573426"/>
<dbReference type="InterPro" id="IPR002397">
    <property type="entry name" value="Cyt_P450_B"/>
</dbReference>
<dbReference type="RefSeq" id="WP_245381449.1">
    <property type="nucleotide sequence ID" value="NZ_JAGIOH010000001.1"/>
</dbReference>
<reference evidence="3 4" key="1">
    <citation type="submission" date="2021-03" db="EMBL/GenBank/DDBJ databases">
        <title>Sequencing the genomes of 1000 actinobacteria strains.</title>
        <authorList>
            <person name="Klenk H.-P."/>
        </authorList>
    </citation>
    <scope>NUCLEOTIDE SEQUENCE [LARGE SCALE GENOMIC DNA]</scope>
    <source>
        <strain evidence="3 4">DSM 41480</strain>
    </source>
</reference>
<dbReference type="Pfam" id="PF00067">
    <property type="entry name" value="p450"/>
    <property type="match status" value="1"/>
</dbReference>
<keyword evidence="2" id="KW-0349">Heme</keyword>
<dbReference type="InterPro" id="IPR017972">
    <property type="entry name" value="Cyt_P450_CS"/>
</dbReference>
<keyword evidence="4" id="KW-1185">Reference proteome</keyword>
<dbReference type="Gene3D" id="1.10.630.10">
    <property type="entry name" value="Cytochrome P450"/>
    <property type="match status" value="1"/>
</dbReference>
<dbReference type="PRINTS" id="PR00359">
    <property type="entry name" value="BP450"/>
</dbReference>
<organism evidence="3 4">
    <name type="scientific">Streptomyces syringium</name>
    <dbReference type="NCBI Taxonomy" id="76729"/>
    <lineage>
        <taxon>Bacteria</taxon>
        <taxon>Bacillati</taxon>
        <taxon>Actinomycetota</taxon>
        <taxon>Actinomycetes</taxon>
        <taxon>Kitasatosporales</taxon>
        <taxon>Streptomycetaceae</taxon>
        <taxon>Streptomyces</taxon>
    </lineage>
</organism>
<keyword evidence="2" id="KW-0560">Oxidoreductase</keyword>
<comment type="similarity">
    <text evidence="1 2">Belongs to the cytochrome P450 family.</text>
</comment>
<accession>A0ABS4Y2F7</accession>
<proteinExistence type="inferred from homology"/>
<keyword evidence="2" id="KW-0503">Monooxygenase</keyword>
<dbReference type="SUPFAM" id="SSF48264">
    <property type="entry name" value="Cytochrome P450"/>
    <property type="match status" value="1"/>
</dbReference>
<name>A0ABS4Y2F7_9ACTN</name>
<protein>
    <submittedName>
        <fullName evidence="3">Cytochrome P450</fullName>
    </submittedName>
</protein>
<evidence type="ECO:0000313" key="3">
    <source>
        <dbReference type="EMBL" id="MBP2402961.1"/>
    </source>
</evidence>
<dbReference type="Proteomes" id="UP001519291">
    <property type="component" value="Unassembled WGS sequence"/>
</dbReference>
<evidence type="ECO:0000313" key="4">
    <source>
        <dbReference type="Proteomes" id="UP001519291"/>
    </source>
</evidence>
<dbReference type="PANTHER" id="PTHR46696:SF1">
    <property type="entry name" value="CYTOCHROME P450 YJIB-RELATED"/>
    <property type="match status" value="1"/>
</dbReference>
<dbReference type="InterPro" id="IPR036396">
    <property type="entry name" value="Cyt_P450_sf"/>
</dbReference>
<dbReference type="InterPro" id="IPR001128">
    <property type="entry name" value="Cyt_P450"/>
</dbReference>
<dbReference type="PANTHER" id="PTHR46696">
    <property type="entry name" value="P450, PUTATIVE (EUROFUNG)-RELATED"/>
    <property type="match status" value="1"/>
</dbReference>
<comment type="caution">
    <text evidence="3">The sequence shown here is derived from an EMBL/GenBank/DDBJ whole genome shotgun (WGS) entry which is preliminary data.</text>
</comment>
<dbReference type="PRINTS" id="PR00385">
    <property type="entry name" value="P450"/>
</dbReference>
<keyword evidence="2" id="KW-0408">Iron</keyword>
<gene>
    <name evidence="3" type="ORF">JO379_002430</name>
</gene>